<evidence type="ECO:0000256" key="1">
    <source>
        <dbReference type="SAM" id="MobiDB-lite"/>
    </source>
</evidence>
<protein>
    <submittedName>
        <fullName evidence="2">Uncharacterized protein</fullName>
    </submittedName>
</protein>
<evidence type="ECO:0000313" key="2">
    <source>
        <dbReference type="EMBL" id="KAH1174063.1"/>
    </source>
</evidence>
<comment type="caution">
    <text evidence="2">The sequence shown here is derived from an EMBL/GenBank/DDBJ whole genome shotgun (WGS) entry which is preliminary data.</text>
</comment>
<feature type="region of interest" description="Disordered" evidence="1">
    <location>
        <begin position="1"/>
        <end position="45"/>
    </location>
</feature>
<evidence type="ECO:0000313" key="3">
    <source>
        <dbReference type="Proteomes" id="UP000827986"/>
    </source>
</evidence>
<name>A0A9D3X727_9SAUR</name>
<dbReference type="AlphaFoldDB" id="A0A9D3X727"/>
<keyword evidence="3" id="KW-1185">Reference proteome</keyword>
<accession>A0A9D3X727</accession>
<organism evidence="2 3">
    <name type="scientific">Mauremys mutica</name>
    <name type="common">yellowpond turtle</name>
    <dbReference type="NCBI Taxonomy" id="74926"/>
    <lineage>
        <taxon>Eukaryota</taxon>
        <taxon>Metazoa</taxon>
        <taxon>Chordata</taxon>
        <taxon>Craniata</taxon>
        <taxon>Vertebrata</taxon>
        <taxon>Euteleostomi</taxon>
        <taxon>Archelosauria</taxon>
        <taxon>Testudinata</taxon>
        <taxon>Testudines</taxon>
        <taxon>Cryptodira</taxon>
        <taxon>Durocryptodira</taxon>
        <taxon>Testudinoidea</taxon>
        <taxon>Geoemydidae</taxon>
        <taxon>Geoemydinae</taxon>
        <taxon>Mauremys</taxon>
    </lineage>
</organism>
<proteinExistence type="predicted"/>
<sequence length="108" mass="11491">MENGGPDRLLLKGPARWDGYANKKQMQHPGETMEDPPVTVRGNGTWVSFRGPAKAPTLSFDGDMPPSTFHLGPHTRTELCGDVRVAEKTGAMSSGSLSSQIRTPAAAA</sequence>
<gene>
    <name evidence="2" type="ORF">KIL84_008457</name>
</gene>
<dbReference type="EMBL" id="JAHDVG010000481">
    <property type="protein sequence ID" value="KAH1174063.1"/>
    <property type="molecule type" value="Genomic_DNA"/>
</dbReference>
<dbReference type="Proteomes" id="UP000827986">
    <property type="component" value="Unassembled WGS sequence"/>
</dbReference>
<reference evidence="2" key="1">
    <citation type="submission" date="2021-09" db="EMBL/GenBank/DDBJ databases">
        <title>The genome of Mauremys mutica provides insights into the evolution of semi-aquatic lifestyle.</title>
        <authorList>
            <person name="Gong S."/>
            <person name="Gao Y."/>
        </authorList>
    </citation>
    <scope>NUCLEOTIDE SEQUENCE</scope>
    <source>
        <strain evidence="2">MM-2020</strain>
        <tissue evidence="2">Muscle</tissue>
    </source>
</reference>